<dbReference type="EMBL" id="CAJNOQ010028449">
    <property type="protein sequence ID" value="CAF1561669.1"/>
    <property type="molecule type" value="Genomic_DNA"/>
</dbReference>
<evidence type="ECO:0000313" key="3">
    <source>
        <dbReference type="Proteomes" id="UP000663829"/>
    </source>
</evidence>
<reference evidence="1" key="1">
    <citation type="submission" date="2021-02" db="EMBL/GenBank/DDBJ databases">
        <authorList>
            <person name="Nowell W R."/>
        </authorList>
    </citation>
    <scope>NUCLEOTIDE SEQUENCE</scope>
</reference>
<evidence type="ECO:0000313" key="2">
    <source>
        <dbReference type="EMBL" id="CAF4423220.1"/>
    </source>
</evidence>
<protein>
    <submittedName>
        <fullName evidence="1">Uncharacterized protein</fullName>
    </submittedName>
</protein>
<dbReference type="EMBL" id="CAJOBC010094208">
    <property type="protein sequence ID" value="CAF4423220.1"/>
    <property type="molecule type" value="Genomic_DNA"/>
</dbReference>
<comment type="caution">
    <text evidence="1">The sequence shown here is derived from an EMBL/GenBank/DDBJ whole genome shotgun (WGS) entry which is preliminary data.</text>
</comment>
<dbReference type="Proteomes" id="UP000681722">
    <property type="component" value="Unassembled WGS sequence"/>
</dbReference>
<accession>A0A815XS22</accession>
<dbReference type="AlphaFoldDB" id="A0A815XS22"/>
<evidence type="ECO:0000313" key="1">
    <source>
        <dbReference type="EMBL" id="CAF1561669.1"/>
    </source>
</evidence>
<keyword evidence="3" id="KW-1185">Reference proteome</keyword>
<dbReference type="Proteomes" id="UP000663829">
    <property type="component" value="Unassembled WGS sequence"/>
</dbReference>
<sequence>MSHQYVTKDDLFKMYQNCSKDVQSTAVHLLHTLSPNTNQDDLIEKAIEIVQIHAQKKTGEYEQWRKTRSNFRHELFPNHVPIDDLLHSIEQSAESRKRKNTTSTEAFHHLMARQKRYKTKENVEHLKEAAAQNNLSINEFLRYTLYRCNYNENGNDESNRQLALAGKILLEQRNLSMMPKLSVDETITLHILT</sequence>
<gene>
    <name evidence="1" type="ORF">GPM918_LOCUS39803</name>
    <name evidence="2" type="ORF">SRO942_LOCUS40709</name>
</gene>
<organism evidence="1 3">
    <name type="scientific">Didymodactylos carnosus</name>
    <dbReference type="NCBI Taxonomy" id="1234261"/>
    <lineage>
        <taxon>Eukaryota</taxon>
        <taxon>Metazoa</taxon>
        <taxon>Spiralia</taxon>
        <taxon>Gnathifera</taxon>
        <taxon>Rotifera</taxon>
        <taxon>Eurotatoria</taxon>
        <taxon>Bdelloidea</taxon>
        <taxon>Philodinida</taxon>
        <taxon>Philodinidae</taxon>
        <taxon>Didymodactylos</taxon>
    </lineage>
</organism>
<proteinExistence type="predicted"/>
<name>A0A815XS22_9BILA</name>